<gene>
    <name evidence="2" type="ORF">Ae201684_001675</name>
</gene>
<dbReference type="CDD" id="cd18316">
    <property type="entry name" value="BTB_POZ_KCTD-like"/>
    <property type="match status" value="1"/>
</dbReference>
<accession>A0A6G0XUD8</accession>
<protein>
    <recommendedName>
        <fullName evidence="1">BTB domain-containing protein</fullName>
    </recommendedName>
</protein>
<dbReference type="Gene3D" id="3.30.710.10">
    <property type="entry name" value="Potassium Channel Kv1.1, Chain A"/>
    <property type="match status" value="1"/>
</dbReference>
<dbReference type="GO" id="GO:0051260">
    <property type="term" value="P:protein homooligomerization"/>
    <property type="evidence" value="ECO:0007669"/>
    <property type="project" value="InterPro"/>
</dbReference>
<proteinExistence type="predicted"/>
<feature type="domain" description="BTB" evidence="1">
    <location>
        <begin position="41"/>
        <end position="110"/>
    </location>
</feature>
<dbReference type="CDD" id="cd11709">
    <property type="entry name" value="SPRY"/>
    <property type="match status" value="1"/>
</dbReference>
<reference evidence="2 3" key="1">
    <citation type="submission" date="2019-07" db="EMBL/GenBank/DDBJ databases">
        <title>Genomics analysis of Aphanomyces spp. identifies a new class of oomycete effector associated with host adaptation.</title>
        <authorList>
            <person name="Gaulin E."/>
        </authorList>
    </citation>
    <scope>NUCLEOTIDE SEQUENCE [LARGE SCALE GENOMIC DNA]</scope>
    <source>
        <strain evidence="2 3">ATCC 201684</strain>
    </source>
</reference>
<dbReference type="InterPro" id="IPR003131">
    <property type="entry name" value="T1-type_BTB"/>
</dbReference>
<dbReference type="Proteomes" id="UP000481153">
    <property type="component" value="Unassembled WGS sequence"/>
</dbReference>
<dbReference type="SUPFAM" id="SSF49899">
    <property type="entry name" value="Concanavalin A-like lectins/glucanases"/>
    <property type="match status" value="1"/>
</dbReference>
<dbReference type="SUPFAM" id="SSF54695">
    <property type="entry name" value="POZ domain"/>
    <property type="match status" value="1"/>
</dbReference>
<dbReference type="InterPro" id="IPR045068">
    <property type="entry name" value="BACURD1-3"/>
</dbReference>
<dbReference type="InterPro" id="IPR011333">
    <property type="entry name" value="SKP1/BTB/POZ_sf"/>
</dbReference>
<dbReference type="AlphaFoldDB" id="A0A6G0XUD8"/>
<dbReference type="EMBL" id="VJMJ01000012">
    <property type="protein sequence ID" value="KAF0744042.1"/>
    <property type="molecule type" value="Genomic_DNA"/>
</dbReference>
<comment type="caution">
    <text evidence="2">The sequence shown here is derived from an EMBL/GenBank/DDBJ whole genome shotgun (WGS) entry which is preliminary data.</text>
</comment>
<dbReference type="Pfam" id="PF02214">
    <property type="entry name" value="BTB_2"/>
    <property type="match status" value="1"/>
</dbReference>
<dbReference type="InterPro" id="IPR013320">
    <property type="entry name" value="ConA-like_dom_sf"/>
</dbReference>
<dbReference type="PANTHER" id="PTHR11145">
    <property type="entry name" value="BTB/POZ DOMAIN-CONTAINING ADAPTER FOR CUL3-MEDIATED RHOA DEGRADATION PROTEIN FAMILY MEMBER"/>
    <property type="match status" value="1"/>
</dbReference>
<keyword evidence="3" id="KW-1185">Reference proteome</keyword>
<name>A0A6G0XUD8_9STRA</name>
<organism evidence="2 3">
    <name type="scientific">Aphanomyces euteiches</name>
    <dbReference type="NCBI Taxonomy" id="100861"/>
    <lineage>
        <taxon>Eukaryota</taxon>
        <taxon>Sar</taxon>
        <taxon>Stramenopiles</taxon>
        <taxon>Oomycota</taxon>
        <taxon>Saprolegniomycetes</taxon>
        <taxon>Saprolegniales</taxon>
        <taxon>Verrucalvaceae</taxon>
        <taxon>Aphanomyces</taxon>
    </lineage>
</organism>
<evidence type="ECO:0000259" key="1">
    <source>
        <dbReference type="PROSITE" id="PS50097"/>
    </source>
</evidence>
<dbReference type="VEuPathDB" id="FungiDB:AeMF1_015286"/>
<dbReference type="PROSITE" id="PS50097">
    <property type="entry name" value="BTB"/>
    <property type="match status" value="1"/>
</dbReference>
<dbReference type="InterPro" id="IPR043136">
    <property type="entry name" value="B30.2/SPRY_sf"/>
</dbReference>
<evidence type="ECO:0000313" key="2">
    <source>
        <dbReference type="EMBL" id="KAF0744042.1"/>
    </source>
</evidence>
<evidence type="ECO:0000313" key="3">
    <source>
        <dbReference type="Proteomes" id="UP000481153"/>
    </source>
</evidence>
<dbReference type="Gene3D" id="2.60.120.920">
    <property type="match status" value="1"/>
</dbReference>
<dbReference type="PANTHER" id="PTHR11145:SF8">
    <property type="entry name" value="RE57120P"/>
    <property type="match status" value="1"/>
</dbReference>
<dbReference type="InterPro" id="IPR000210">
    <property type="entry name" value="BTB/POZ_dom"/>
</dbReference>
<sequence>MMDGHEGADATSAQIQALDTKFEAWKALERRVQENIDAAPSIITLDVGGTLFKTTKATLLSVEDSYFQAMLGSGLWQPDGPNNTYFLDLDPLTFHHIMAYLRHGTLNIAALSEWERTELQFSLDYLNITIPVDAFPVEEEPVEWRWDPRSISVGMKLTQGNRSVQAPWYTRWMSATGTVENPSIFCIRIDSLSVDTFVGLAPAGALQKEGYFLRLQNGHLRGPGGNGIQPYHPQGFKPGDILKARLQDGKISFAKNDEDLGVAFTVQTPSTEPLFPAFLSFSAAKVTIV</sequence>